<dbReference type="GO" id="GO:0006355">
    <property type="term" value="P:regulation of DNA-templated transcription"/>
    <property type="evidence" value="ECO:0007669"/>
    <property type="project" value="InterPro"/>
</dbReference>
<reference evidence="2" key="1">
    <citation type="journal article" date="2020" name="mSystems">
        <title>Genome- and Community-Level Interaction Insights into Carbon Utilization and Element Cycling Functions of Hydrothermarchaeota in Hydrothermal Sediment.</title>
        <authorList>
            <person name="Zhou Z."/>
            <person name="Liu Y."/>
            <person name="Xu W."/>
            <person name="Pan J."/>
            <person name="Luo Z.H."/>
            <person name="Li M."/>
        </authorList>
    </citation>
    <scope>NUCLEOTIDE SEQUENCE [LARGE SCALE GENOMIC DNA]</scope>
    <source>
        <strain evidence="2">SpSt-556</strain>
    </source>
</reference>
<sequence>MGDLLISTLSSEPQGVTWLLDWLLQQGYPIEEVVVIHTQAQPILQAAQTLAGEFPVAYPGLRLRLVALSENNRPVLDIATQADIWALLRALYAHIRAARFAGQRVHLSLVSGRKTMAVFGMVAAQLLFGREDRIWHMISSAPWGGAVKGLHPAAEDSFTVVEVPFLRWDEAASAHLLLQESTDPWEALRRHAQISDGESLRRKRAFWNERLTEVQRRAAELLVREGLDNAALARRLGKSPRTVANQLTAVYRACEGWLGMPVNRAVFIAEFAPLFRGED</sequence>
<name>A0A7C4Q491_9CHLR</name>
<feature type="domain" description="CRISPR system ring nuclease SSO2081-like" evidence="1">
    <location>
        <begin position="12"/>
        <end position="180"/>
    </location>
</feature>
<evidence type="ECO:0000313" key="2">
    <source>
        <dbReference type="EMBL" id="HGS87950.1"/>
    </source>
</evidence>
<protein>
    <submittedName>
        <fullName evidence="2">CRISPR-associated protein Csx14</fullName>
    </submittedName>
</protein>
<gene>
    <name evidence="2" type="ORF">ENT17_10060</name>
</gene>
<dbReference type="InterPro" id="IPR016032">
    <property type="entry name" value="Sig_transdc_resp-reg_C-effctor"/>
</dbReference>
<dbReference type="GO" id="GO:0003677">
    <property type="term" value="F:DNA binding"/>
    <property type="evidence" value="ECO:0007669"/>
    <property type="project" value="InterPro"/>
</dbReference>
<dbReference type="InterPro" id="IPR036388">
    <property type="entry name" value="WH-like_DNA-bd_sf"/>
</dbReference>
<accession>A0A7C4Q491</accession>
<dbReference type="Pfam" id="PF09623">
    <property type="entry name" value="Cas_NE0113"/>
    <property type="match status" value="1"/>
</dbReference>
<dbReference type="InterPro" id="IPR019092">
    <property type="entry name" value="SSO2081-like_dom"/>
</dbReference>
<dbReference type="SUPFAM" id="SSF46894">
    <property type="entry name" value="C-terminal effector domain of the bipartite response regulators"/>
    <property type="match status" value="1"/>
</dbReference>
<dbReference type="EMBL" id="DSXR01000098">
    <property type="protein sequence ID" value="HGS87950.1"/>
    <property type="molecule type" value="Genomic_DNA"/>
</dbReference>
<comment type="caution">
    <text evidence="2">The sequence shown here is derived from an EMBL/GenBank/DDBJ whole genome shotgun (WGS) entry which is preliminary data.</text>
</comment>
<evidence type="ECO:0000259" key="1">
    <source>
        <dbReference type="Pfam" id="PF09623"/>
    </source>
</evidence>
<dbReference type="Gene3D" id="1.10.10.10">
    <property type="entry name" value="Winged helix-like DNA-binding domain superfamily/Winged helix DNA-binding domain"/>
    <property type="match status" value="1"/>
</dbReference>
<proteinExistence type="predicted"/>
<organism evidence="2">
    <name type="scientific">Bellilinea caldifistulae</name>
    <dbReference type="NCBI Taxonomy" id="360411"/>
    <lineage>
        <taxon>Bacteria</taxon>
        <taxon>Bacillati</taxon>
        <taxon>Chloroflexota</taxon>
        <taxon>Anaerolineae</taxon>
        <taxon>Anaerolineales</taxon>
        <taxon>Anaerolineaceae</taxon>
        <taxon>Bellilinea</taxon>
    </lineage>
</organism>
<dbReference type="AlphaFoldDB" id="A0A7C4Q491"/>